<reference evidence="2 3" key="1">
    <citation type="submission" date="2021-01" db="EMBL/GenBank/DDBJ databases">
        <title>WGS of actinomycetes isolated from Thailand.</title>
        <authorList>
            <person name="Thawai C."/>
        </authorList>
    </citation>
    <scope>NUCLEOTIDE SEQUENCE [LARGE SCALE GENOMIC DNA]</scope>
    <source>
        <strain evidence="2 3">LPG 2</strain>
    </source>
</reference>
<organism evidence="2 3">
    <name type="scientific">Nocardia acididurans</name>
    <dbReference type="NCBI Taxonomy" id="2802282"/>
    <lineage>
        <taxon>Bacteria</taxon>
        <taxon>Bacillati</taxon>
        <taxon>Actinomycetota</taxon>
        <taxon>Actinomycetes</taxon>
        <taxon>Mycobacteriales</taxon>
        <taxon>Nocardiaceae</taxon>
        <taxon>Nocardia</taxon>
    </lineage>
</organism>
<dbReference type="InterPro" id="IPR001173">
    <property type="entry name" value="Glyco_trans_2-like"/>
</dbReference>
<evidence type="ECO:0000313" key="3">
    <source>
        <dbReference type="Proteomes" id="UP000602198"/>
    </source>
</evidence>
<name>A0ABS1M750_9NOCA</name>
<dbReference type="Gene3D" id="3.90.550.10">
    <property type="entry name" value="Spore Coat Polysaccharide Biosynthesis Protein SpsA, Chain A"/>
    <property type="match status" value="1"/>
</dbReference>
<feature type="domain" description="Glycosyltransferase 2-like" evidence="1">
    <location>
        <begin position="16"/>
        <end position="114"/>
    </location>
</feature>
<dbReference type="InterPro" id="IPR029044">
    <property type="entry name" value="Nucleotide-diphossugar_trans"/>
</dbReference>
<evidence type="ECO:0000313" key="2">
    <source>
        <dbReference type="EMBL" id="MBL1076411.1"/>
    </source>
</evidence>
<dbReference type="SUPFAM" id="SSF53448">
    <property type="entry name" value="Nucleotide-diphospho-sugar transferases"/>
    <property type="match status" value="1"/>
</dbReference>
<dbReference type="CDD" id="cd00761">
    <property type="entry name" value="Glyco_tranf_GTA_type"/>
    <property type="match status" value="1"/>
</dbReference>
<comment type="caution">
    <text evidence="2">The sequence shown here is derived from an EMBL/GenBank/DDBJ whole genome shotgun (WGS) entry which is preliminary data.</text>
</comment>
<gene>
    <name evidence="2" type="ORF">JK358_18600</name>
</gene>
<dbReference type="Pfam" id="PF00535">
    <property type="entry name" value="Glycos_transf_2"/>
    <property type="match status" value="1"/>
</dbReference>
<dbReference type="Proteomes" id="UP000602198">
    <property type="component" value="Unassembled WGS sequence"/>
</dbReference>
<evidence type="ECO:0000259" key="1">
    <source>
        <dbReference type="Pfam" id="PF00535"/>
    </source>
</evidence>
<sequence length="315" mass="33698">MTHPVFSILTVVGGPEAGLSDLIDSVRAQSFGDWELIVVDFSGTARAVAEKYGDERIRLVHTDTPGFGDGVNLAVTLARGAVYTVVRPRHTLLPAFCERTFGLLEAHPEVDVVAVDAVGFDASGVRDTTTFRAQGGVTTEPGFDHAVTLAAFVAGSVLYYSAAIRSAAWRAGGGYPDDLPTVEGLLLFARMLAHGSDIRVLPETLAGYRVPEDPAVHRVYQDSVQLAFARIGELTDDPEVRRIAAGKARDIRFHQAMGRAREALARSDAAAARQQVGIALRQRFALKPAAVYAVLTIAPGGLRLAQSARNRLRAA</sequence>
<dbReference type="EMBL" id="JAERRJ010000007">
    <property type="protein sequence ID" value="MBL1076411.1"/>
    <property type="molecule type" value="Genomic_DNA"/>
</dbReference>
<proteinExistence type="predicted"/>
<accession>A0ABS1M750</accession>
<dbReference type="RefSeq" id="WP_201949006.1">
    <property type="nucleotide sequence ID" value="NZ_JAERRJ010000007.1"/>
</dbReference>
<keyword evidence="3" id="KW-1185">Reference proteome</keyword>
<protein>
    <submittedName>
        <fullName evidence="2">Glycosyltransferase family 2 protein</fullName>
    </submittedName>
</protein>